<sequence length="138" mass="16049">MTDFPTEKKIILFDGVCNLCNNAVQTVIKYDTKNQYVFTSLQSETGKQILQHLKIDTEKVDSIILYIPSIAYYIKSSAAIKIMNSFSGAWKLTHALWIFPTSFRDFIYDFIAKNRYKWFGKKKECMLPTPNLKSKFLP</sequence>
<protein>
    <submittedName>
        <fullName evidence="1">Thiol-disulfide oxidoreductase DCC family protein</fullName>
    </submittedName>
</protein>
<keyword evidence="2" id="KW-1185">Reference proteome</keyword>
<evidence type="ECO:0000313" key="1">
    <source>
        <dbReference type="EMBL" id="MFD0993630.1"/>
    </source>
</evidence>
<gene>
    <name evidence="1" type="ORF">ACFQ1U_10475</name>
</gene>
<name>A0ABW3JT69_9FLAO</name>
<dbReference type="EMBL" id="JBHTJR010000050">
    <property type="protein sequence ID" value="MFD0993630.1"/>
    <property type="molecule type" value="Genomic_DNA"/>
</dbReference>
<organism evidence="1 2">
    <name type="scientific">Tenacibaculum geojense</name>
    <dbReference type="NCBI Taxonomy" id="915352"/>
    <lineage>
        <taxon>Bacteria</taxon>
        <taxon>Pseudomonadati</taxon>
        <taxon>Bacteroidota</taxon>
        <taxon>Flavobacteriia</taxon>
        <taxon>Flavobacteriales</taxon>
        <taxon>Flavobacteriaceae</taxon>
        <taxon>Tenacibaculum</taxon>
    </lineage>
</organism>
<dbReference type="PANTHER" id="PTHR33639:SF2">
    <property type="entry name" value="DUF393 DOMAIN-CONTAINING PROTEIN"/>
    <property type="match status" value="1"/>
</dbReference>
<evidence type="ECO:0000313" key="2">
    <source>
        <dbReference type="Proteomes" id="UP001597062"/>
    </source>
</evidence>
<comment type="caution">
    <text evidence="1">The sequence shown here is derived from an EMBL/GenBank/DDBJ whole genome shotgun (WGS) entry which is preliminary data.</text>
</comment>
<accession>A0ABW3JT69</accession>
<dbReference type="InterPro" id="IPR007263">
    <property type="entry name" value="DCC1-like"/>
</dbReference>
<dbReference type="InterPro" id="IPR052927">
    <property type="entry name" value="DCC_oxidoreductase"/>
</dbReference>
<dbReference type="Pfam" id="PF04134">
    <property type="entry name" value="DCC1-like"/>
    <property type="match status" value="1"/>
</dbReference>
<dbReference type="Proteomes" id="UP001597062">
    <property type="component" value="Unassembled WGS sequence"/>
</dbReference>
<dbReference type="PANTHER" id="PTHR33639">
    <property type="entry name" value="THIOL-DISULFIDE OXIDOREDUCTASE DCC"/>
    <property type="match status" value="1"/>
</dbReference>
<proteinExistence type="predicted"/>
<dbReference type="RefSeq" id="WP_386108085.1">
    <property type="nucleotide sequence ID" value="NZ_JBHTJR010000050.1"/>
</dbReference>
<reference evidence="2" key="1">
    <citation type="journal article" date="2019" name="Int. J. Syst. Evol. Microbiol.">
        <title>The Global Catalogue of Microorganisms (GCM) 10K type strain sequencing project: providing services to taxonomists for standard genome sequencing and annotation.</title>
        <authorList>
            <consortium name="The Broad Institute Genomics Platform"/>
            <consortium name="The Broad Institute Genome Sequencing Center for Infectious Disease"/>
            <person name="Wu L."/>
            <person name="Ma J."/>
        </authorList>
    </citation>
    <scope>NUCLEOTIDE SEQUENCE [LARGE SCALE GENOMIC DNA]</scope>
    <source>
        <strain evidence="2">CCUG 60527</strain>
    </source>
</reference>